<reference evidence="1 2" key="1">
    <citation type="submission" date="2017-06" db="EMBL/GenBank/DDBJ databases">
        <title>Genome sequencing of cyanobaciteial culture collection at National Institute for Environmental Studies (NIES).</title>
        <authorList>
            <person name="Hirose Y."/>
            <person name="Shimura Y."/>
            <person name="Fujisawa T."/>
            <person name="Nakamura Y."/>
            <person name="Kawachi M."/>
        </authorList>
    </citation>
    <scope>NUCLEOTIDE SEQUENCE [LARGE SCALE GENOMIC DNA]</scope>
    <source>
        <strain evidence="1 2">NIES-23</strain>
    </source>
</reference>
<organism evidence="1 2">
    <name type="scientific">Trichormus variabilis NIES-23</name>
    <dbReference type="NCBI Taxonomy" id="1973479"/>
    <lineage>
        <taxon>Bacteria</taxon>
        <taxon>Bacillati</taxon>
        <taxon>Cyanobacteriota</taxon>
        <taxon>Cyanophyceae</taxon>
        <taxon>Nostocales</taxon>
        <taxon>Nostocaceae</taxon>
        <taxon>Trichormus</taxon>
    </lineage>
</organism>
<evidence type="ECO:0000313" key="2">
    <source>
        <dbReference type="Proteomes" id="UP000217507"/>
    </source>
</evidence>
<dbReference type="Proteomes" id="UP000217507">
    <property type="component" value="Chromosome"/>
</dbReference>
<dbReference type="EMBL" id="AP018216">
    <property type="protein sequence ID" value="BAY71396.1"/>
    <property type="molecule type" value="Genomic_DNA"/>
</dbReference>
<sequence>MSNQSFRYSSNLLTELDNKLAEVFSGGQQGPLVFYGCPQDRYVTNHDGKYWFRGARGCDVFGRNAVPQIVRDRAS</sequence>
<proteinExistence type="predicted"/>
<evidence type="ECO:0000313" key="1">
    <source>
        <dbReference type="EMBL" id="BAY71396.1"/>
    </source>
</evidence>
<protein>
    <submittedName>
        <fullName evidence="1">Uncharacterized protein</fullName>
    </submittedName>
</protein>
<gene>
    <name evidence="1" type="ORF">NIES23_42140</name>
</gene>
<accession>A0A1Z4KQY2</accession>
<name>A0A1Z4KQY2_ANAVA</name>
<dbReference type="AlphaFoldDB" id="A0A1Z4KQY2"/>